<dbReference type="PANTHER" id="PTHR30622">
    <property type="entry name" value="UNDECAPRENYL-DIPHOSPHATASE"/>
    <property type="match status" value="1"/>
</dbReference>
<feature type="transmembrane region" description="Helical" evidence="17">
    <location>
        <begin position="278"/>
        <end position="300"/>
    </location>
</feature>
<evidence type="ECO:0000256" key="16">
    <source>
        <dbReference type="ARBA" id="ARBA00047594"/>
    </source>
</evidence>
<evidence type="ECO:0000256" key="6">
    <source>
        <dbReference type="ARBA" id="ARBA00022692"/>
    </source>
</evidence>
<feature type="transmembrane region" description="Helical" evidence="17">
    <location>
        <begin position="140"/>
        <end position="160"/>
    </location>
</feature>
<keyword evidence="19" id="KW-1185">Reference proteome</keyword>
<dbReference type="GO" id="GO:0050380">
    <property type="term" value="F:undecaprenyl-diphosphatase activity"/>
    <property type="evidence" value="ECO:0007669"/>
    <property type="project" value="UniProtKB-UniRule"/>
</dbReference>
<evidence type="ECO:0000256" key="8">
    <source>
        <dbReference type="ARBA" id="ARBA00022960"/>
    </source>
</evidence>
<keyword evidence="10 17" id="KW-1133">Transmembrane helix</keyword>
<keyword evidence="12 17" id="KW-0046">Antibiotic resistance</keyword>
<protein>
    <recommendedName>
        <fullName evidence="4 17">Undecaprenyl-diphosphatase</fullName>
        <ecNumber evidence="3 17">3.6.1.27</ecNumber>
    </recommendedName>
    <alternativeName>
        <fullName evidence="15 17">Bacitracin resistance protein</fullName>
    </alternativeName>
    <alternativeName>
        <fullName evidence="14 17">Undecaprenyl pyrophosphate phosphatase</fullName>
    </alternativeName>
</protein>
<keyword evidence="13 17" id="KW-0961">Cell wall biogenesis/degradation</keyword>
<dbReference type="Proteomes" id="UP000320055">
    <property type="component" value="Unassembled WGS sequence"/>
</dbReference>
<sequence length="331" mass="35267">MRDSRFHTYTMNCLKKYKSVVLGFGFGLLASLVLPLSIASNSAATTVGETTGGASQVNVWQAIVLGFVQGATEFIPISSTAHMKAIPVFFGWGDPGVAFTAIIQLGSIAAVLWYFWSDLTQICQGMFKAIAKSDYDSQDFWLAVGIAVGTIPIVIFGLGIKAFVPDFDNSPIRSMPSIAIASIVMGLLLGLAERLGSQKRNFGDLTAKDGILIGIAQALAIIPGVSRSGSTITAGLFINLDRATAARFSFLLGIPAITLAGLVELKDLIDAGIDSSQTLSIVAGLISSAIFSYLAIAWLIDFLKRRSTWVFVWYRIAFGIVILAAVALGWI</sequence>
<evidence type="ECO:0000256" key="11">
    <source>
        <dbReference type="ARBA" id="ARBA00023136"/>
    </source>
</evidence>
<evidence type="ECO:0000256" key="7">
    <source>
        <dbReference type="ARBA" id="ARBA00022801"/>
    </source>
</evidence>
<dbReference type="GO" id="GO:0009252">
    <property type="term" value="P:peptidoglycan biosynthetic process"/>
    <property type="evidence" value="ECO:0007669"/>
    <property type="project" value="UniProtKB-KW"/>
</dbReference>
<dbReference type="GO" id="GO:0071555">
    <property type="term" value="P:cell wall organization"/>
    <property type="evidence" value="ECO:0007669"/>
    <property type="project" value="UniProtKB-KW"/>
</dbReference>
<dbReference type="AlphaFoldDB" id="A0A563W2K7"/>
<dbReference type="GO" id="GO:0046677">
    <property type="term" value="P:response to antibiotic"/>
    <property type="evidence" value="ECO:0007669"/>
    <property type="project" value="UniProtKB-UniRule"/>
</dbReference>
<evidence type="ECO:0000256" key="15">
    <source>
        <dbReference type="ARBA" id="ARBA00032932"/>
    </source>
</evidence>
<comment type="function">
    <text evidence="17">Catalyzes the dephosphorylation of undecaprenyl diphosphate (UPP). Confers resistance to bacitracin.</text>
</comment>
<evidence type="ECO:0000256" key="4">
    <source>
        <dbReference type="ARBA" id="ARBA00021581"/>
    </source>
</evidence>
<evidence type="ECO:0000256" key="13">
    <source>
        <dbReference type="ARBA" id="ARBA00023316"/>
    </source>
</evidence>
<keyword evidence="7 17" id="KW-0378">Hydrolase</keyword>
<comment type="similarity">
    <text evidence="2 17">Belongs to the UppP family.</text>
</comment>
<keyword evidence="5 17" id="KW-1003">Cell membrane</keyword>
<evidence type="ECO:0000256" key="12">
    <source>
        <dbReference type="ARBA" id="ARBA00023251"/>
    </source>
</evidence>
<dbReference type="NCBIfam" id="TIGR00753">
    <property type="entry name" value="undec_PP_bacA"/>
    <property type="match status" value="1"/>
</dbReference>
<proteinExistence type="inferred from homology"/>
<organism evidence="18 19">
    <name type="scientific">Hyella patelloides LEGE 07179</name>
    <dbReference type="NCBI Taxonomy" id="945734"/>
    <lineage>
        <taxon>Bacteria</taxon>
        <taxon>Bacillati</taxon>
        <taxon>Cyanobacteriota</taxon>
        <taxon>Cyanophyceae</taxon>
        <taxon>Pleurocapsales</taxon>
        <taxon>Hyellaceae</taxon>
        <taxon>Hyella</taxon>
    </lineage>
</organism>
<feature type="transmembrane region" description="Helical" evidence="17">
    <location>
        <begin position="172"/>
        <end position="191"/>
    </location>
</feature>
<feature type="transmembrane region" description="Helical" evidence="17">
    <location>
        <begin position="97"/>
        <end position="116"/>
    </location>
</feature>
<evidence type="ECO:0000256" key="10">
    <source>
        <dbReference type="ARBA" id="ARBA00022989"/>
    </source>
</evidence>
<keyword evidence="8 17" id="KW-0133">Cell shape</keyword>
<evidence type="ECO:0000256" key="3">
    <source>
        <dbReference type="ARBA" id="ARBA00012374"/>
    </source>
</evidence>
<evidence type="ECO:0000256" key="2">
    <source>
        <dbReference type="ARBA" id="ARBA00010621"/>
    </source>
</evidence>
<evidence type="ECO:0000256" key="1">
    <source>
        <dbReference type="ARBA" id="ARBA00004651"/>
    </source>
</evidence>
<gene>
    <name evidence="17 18" type="primary">uppP</name>
    <name evidence="18" type="ORF">H1P_650023</name>
</gene>
<evidence type="ECO:0000256" key="5">
    <source>
        <dbReference type="ARBA" id="ARBA00022475"/>
    </source>
</evidence>
<feature type="transmembrane region" description="Helical" evidence="17">
    <location>
        <begin position="245"/>
        <end position="263"/>
    </location>
</feature>
<dbReference type="InterPro" id="IPR003824">
    <property type="entry name" value="UppP"/>
</dbReference>
<dbReference type="PANTHER" id="PTHR30622:SF4">
    <property type="entry name" value="UNDECAPRENYL-DIPHOSPHATASE"/>
    <property type="match status" value="1"/>
</dbReference>
<accession>A0A563W2K7</accession>
<evidence type="ECO:0000313" key="19">
    <source>
        <dbReference type="Proteomes" id="UP000320055"/>
    </source>
</evidence>
<dbReference type="HAMAP" id="MF_01006">
    <property type="entry name" value="Undec_diphosphatase"/>
    <property type="match status" value="1"/>
</dbReference>
<comment type="catalytic activity">
    <reaction evidence="16 17">
        <text>di-trans,octa-cis-undecaprenyl diphosphate + H2O = di-trans,octa-cis-undecaprenyl phosphate + phosphate + H(+)</text>
        <dbReference type="Rhea" id="RHEA:28094"/>
        <dbReference type="ChEBI" id="CHEBI:15377"/>
        <dbReference type="ChEBI" id="CHEBI:15378"/>
        <dbReference type="ChEBI" id="CHEBI:43474"/>
        <dbReference type="ChEBI" id="CHEBI:58405"/>
        <dbReference type="ChEBI" id="CHEBI:60392"/>
        <dbReference type="EC" id="3.6.1.27"/>
    </reaction>
</comment>
<dbReference type="GO" id="GO:0008360">
    <property type="term" value="P:regulation of cell shape"/>
    <property type="evidence" value="ECO:0007669"/>
    <property type="project" value="UniProtKB-KW"/>
</dbReference>
<comment type="subcellular location">
    <subcellularLocation>
        <location evidence="1 17">Cell membrane</location>
        <topology evidence="1 17">Multi-pass membrane protein</topology>
    </subcellularLocation>
</comment>
<dbReference type="EC" id="3.6.1.27" evidence="3 17"/>
<evidence type="ECO:0000313" key="18">
    <source>
        <dbReference type="EMBL" id="VEP17857.1"/>
    </source>
</evidence>
<dbReference type="Pfam" id="PF02673">
    <property type="entry name" value="BacA"/>
    <property type="match status" value="1"/>
</dbReference>
<feature type="transmembrane region" description="Helical" evidence="17">
    <location>
        <begin position="312"/>
        <end position="330"/>
    </location>
</feature>
<evidence type="ECO:0000256" key="9">
    <source>
        <dbReference type="ARBA" id="ARBA00022984"/>
    </source>
</evidence>
<evidence type="ECO:0000256" key="14">
    <source>
        <dbReference type="ARBA" id="ARBA00032707"/>
    </source>
</evidence>
<evidence type="ECO:0000256" key="17">
    <source>
        <dbReference type="HAMAP-Rule" id="MF_01006"/>
    </source>
</evidence>
<reference evidence="18 19" key="1">
    <citation type="submission" date="2019-01" db="EMBL/GenBank/DDBJ databases">
        <authorList>
            <person name="Brito A."/>
        </authorList>
    </citation>
    <scope>NUCLEOTIDE SEQUENCE [LARGE SCALE GENOMIC DNA]</scope>
    <source>
        <strain evidence="18">1</strain>
    </source>
</reference>
<feature type="transmembrane region" description="Helical" evidence="17">
    <location>
        <begin position="20"/>
        <end position="39"/>
    </location>
</feature>
<dbReference type="GO" id="GO:0005886">
    <property type="term" value="C:plasma membrane"/>
    <property type="evidence" value="ECO:0007669"/>
    <property type="project" value="UniProtKB-SubCell"/>
</dbReference>
<comment type="miscellaneous">
    <text evidence="17">Bacitracin is thought to be involved in the inhibition of peptidoglycan synthesis by sequestering undecaprenyl diphosphate, thereby reducing the pool of lipid carrier available.</text>
</comment>
<keyword evidence="6 17" id="KW-0812">Transmembrane</keyword>
<dbReference type="EMBL" id="CAACVJ010000612">
    <property type="protein sequence ID" value="VEP17857.1"/>
    <property type="molecule type" value="Genomic_DNA"/>
</dbReference>
<keyword evidence="9 17" id="KW-0573">Peptidoglycan synthesis</keyword>
<dbReference type="NCBIfam" id="NF001394">
    <property type="entry name" value="PRK00281.2-5"/>
    <property type="match status" value="1"/>
</dbReference>
<name>A0A563W2K7_9CYAN</name>
<keyword evidence="11 17" id="KW-0472">Membrane</keyword>